<feature type="transmembrane region" description="Helical" evidence="1">
    <location>
        <begin position="37"/>
        <end position="57"/>
    </location>
</feature>
<proteinExistence type="predicted"/>
<dbReference type="EMBL" id="SMAL01000004">
    <property type="protein sequence ID" value="TCT14858.1"/>
    <property type="molecule type" value="Genomic_DNA"/>
</dbReference>
<dbReference type="Proteomes" id="UP000294902">
    <property type="component" value="Unassembled WGS sequence"/>
</dbReference>
<dbReference type="AlphaFoldDB" id="A0A4R3MQM4"/>
<organism evidence="2 3">
    <name type="scientific">Natranaerovirga pectinivora</name>
    <dbReference type="NCBI Taxonomy" id="682400"/>
    <lineage>
        <taxon>Bacteria</taxon>
        <taxon>Bacillati</taxon>
        <taxon>Bacillota</taxon>
        <taxon>Clostridia</taxon>
        <taxon>Lachnospirales</taxon>
        <taxon>Natranaerovirgaceae</taxon>
        <taxon>Natranaerovirga</taxon>
    </lineage>
</organism>
<name>A0A4R3MQM4_9FIRM</name>
<protein>
    <recommendedName>
        <fullName evidence="4">PH (Pleckstrin Homology) domain-containing protein</fullName>
    </recommendedName>
</protein>
<sequence>MPKFEETQRICSNFIIILFILFVVFLTLTIFLNEDFIVGTIMCLVFLIIFFILKLNLTVYDDRIEYKLFPFHKSNRVIMLNSIVKIDTIRPSQLGIFGFKIKNTPSGTFYYFGGNTIMRIRTIDGKVLLIGTRKIEKMEHALK</sequence>
<feature type="transmembrane region" description="Helical" evidence="1">
    <location>
        <begin position="12"/>
        <end position="31"/>
    </location>
</feature>
<evidence type="ECO:0008006" key="4">
    <source>
        <dbReference type="Google" id="ProtNLM"/>
    </source>
</evidence>
<keyword evidence="1" id="KW-0812">Transmembrane</keyword>
<dbReference type="RefSeq" id="WP_132251677.1">
    <property type="nucleotide sequence ID" value="NZ_SMAL01000004.1"/>
</dbReference>
<accession>A0A4R3MQM4</accession>
<evidence type="ECO:0000313" key="3">
    <source>
        <dbReference type="Proteomes" id="UP000294902"/>
    </source>
</evidence>
<evidence type="ECO:0000313" key="2">
    <source>
        <dbReference type="EMBL" id="TCT14858.1"/>
    </source>
</evidence>
<keyword evidence="1" id="KW-0472">Membrane</keyword>
<keyword evidence="1" id="KW-1133">Transmembrane helix</keyword>
<comment type="caution">
    <text evidence="2">The sequence shown here is derived from an EMBL/GenBank/DDBJ whole genome shotgun (WGS) entry which is preliminary data.</text>
</comment>
<keyword evidence="3" id="KW-1185">Reference proteome</keyword>
<evidence type="ECO:0000256" key="1">
    <source>
        <dbReference type="SAM" id="Phobius"/>
    </source>
</evidence>
<reference evidence="2 3" key="1">
    <citation type="submission" date="2019-03" db="EMBL/GenBank/DDBJ databases">
        <title>Genomic Encyclopedia of Type Strains, Phase IV (KMG-IV): sequencing the most valuable type-strain genomes for metagenomic binning, comparative biology and taxonomic classification.</title>
        <authorList>
            <person name="Goeker M."/>
        </authorList>
    </citation>
    <scope>NUCLEOTIDE SEQUENCE [LARGE SCALE GENOMIC DNA]</scope>
    <source>
        <strain evidence="2 3">DSM 24629</strain>
    </source>
</reference>
<gene>
    <name evidence="2" type="ORF">EDC18_1044</name>
</gene>